<feature type="transmembrane region" description="Helical" evidence="6">
    <location>
        <begin position="129"/>
        <end position="156"/>
    </location>
</feature>
<organism evidence="8 9">
    <name type="scientific">Fictibacillus fluitans</name>
    <dbReference type="NCBI Taxonomy" id="3058422"/>
    <lineage>
        <taxon>Bacteria</taxon>
        <taxon>Bacillati</taxon>
        <taxon>Bacillota</taxon>
        <taxon>Bacilli</taxon>
        <taxon>Bacillales</taxon>
        <taxon>Fictibacillaceae</taxon>
        <taxon>Fictibacillus</taxon>
    </lineage>
</organism>
<dbReference type="Pfam" id="PF02683">
    <property type="entry name" value="DsbD_TM"/>
    <property type="match status" value="1"/>
</dbReference>
<keyword evidence="3 6" id="KW-0812">Transmembrane</keyword>
<accession>A0ABT8I0A2</accession>
<comment type="similarity">
    <text evidence="2">Belongs to the DsbD family.</text>
</comment>
<keyword evidence="9" id="KW-1185">Reference proteome</keyword>
<feature type="transmembrane region" description="Helical" evidence="6">
    <location>
        <begin position="6"/>
        <end position="32"/>
    </location>
</feature>
<reference evidence="8" key="1">
    <citation type="submission" date="2023-07" db="EMBL/GenBank/DDBJ databases">
        <title>Fictibacillus sp. isolated from freshwater pond.</title>
        <authorList>
            <person name="Kirdat K."/>
            <person name="Bhat A."/>
            <person name="Mourya A."/>
            <person name="Yadav A."/>
        </authorList>
    </citation>
    <scope>NUCLEOTIDE SEQUENCE</scope>
    <source>
        <strain evidence="8">NE201</strain>
    </source>
</reference>
<dbReference type="PANTHER" id="PTHR31272">
    <property type="entry name" value="CYTOCHROME C-TYPE BIOGENESIS PROTEIN HI_1454-RELATED"/>
    <property type="match status" value="1"/>
</dbReference>
<comment type="caution">
    <text evidence="8">The sequence shown here is derived from an EMBL/GenBank/DDBJ whole genome shotgun (WGS) entry which is preliminary data.</text>
</comment>
<dbReference type="PANTHER" id="PTHR31272:SF4">
    <property type="entry name" value="CYTOCHROME C-TYPE BIOGENESIS PROTEIN HI_1454-RELATED"/>
    <property type="match status" value="1"/>
</dbReference>
<evidence type="ECO:0000313" key="8">
    <source>
        <dbReference type="EMBL" id="MDN4526452.1"/>
    </source>
</evidence>
<evidence type="ECO:0000256" key="2">
    <source>
        <dbReference type="ARBA" id="ARBA00006143"/>
    </source>
</evidence>
<dbReference type="RefSeq" id="WP_301167477.1">
    <property type="nucleotide sequence ID" value="NZ_JAUHTR010000011.1"/>
</dbReference>
<gene>
    <name evidence="8" type="ORF">QYB97_18370</name>
</gene>
<dbReference type="InterPro" id="IPR003834">
    <property type="entry name" value="Cyt_c_assmbl_TM_dom"/>
</dbReference>
<evidence type="ECO:0000259" key="7">
    <source>
        <dbReference type="Pfam" id="PF02683"/>
    </source>
</evidence>
<name>A0ABT8I0A2_9BACL</name>
<feature type="domain" description="Cytochrome C biogenesis protein transmembrane" evidence="7">
    <location>
        <begin position="5"/>
        <end position="187"/>
    </location>
</feature>
<feature type="transmembrane region" description="Helical" evidence="6">
    <location>
        <begin position="168"/>
        <end position="187"/>
    </location>
</feature>
<evidence type="ECO:0000256" key="6">
    <source>
        <dbReference type="SAM" id="Phobius"/>
    </source>
</evidence>
<dbReference type="Proteomes" id="UP001172721">
    <property type="component" value="Unassembled WGS sequence"/>
</dbReference>
<feature type="transmembrane region" description="Helical" evidence="6">
    <location>
        <begin position="53"/>
        <end position="71"/>
    </location>
</feature>
<keyword evidence="5 6" id="KW-0472">Membrane</keyword>
<dbReference type="InterPro" id="IPR051790">
    <property type="entry name" value="Cytochrome_c-biogenesis_DsbD"/>
</dbReference>
<evidence type="ECO:0000313" key="9">
    <source>
        <dbReference type="Proteomes" id="UP001172721"/>
    </source>
</evidence>
<sequence length="238" mass="26960">MQNVTLLLAFSGGLLAFISPCCLPLYPSFLSYITGMSVQQLKSDQSLTFKRKILLHSLFFSIGFSIIYYALGFSVSKIGELFINYQDLIRMVGGVFIVAMGLFLVGIIKPKFLFKEFRFKARGKNSNYLNSLLVGLIFAAGWTPCIGPIFSAIMYANVLNPAKTFMNITAYSLGFCIPFIIMAFFITKTKFIIKYSSQLMRFGGGIMVVLGVMLYFNKMIYFNIWGTEFQYYITNLFN</sequence>
<feature type="transmembrane region" description="Helical" evidence="6">
    <location>
        <begin position="199"/>
        <end position="216"/>
    </location>
</feature>
<dbReference type="EMBL" id="JAUHTR010000011">
    <property type="protein sequence ID" value="MDN4526452.1"/>
    <property type="molecule type" value="Genomic_DNA"/>
</dbReference>
<comment type="subcellular location">
    <subcellularLocation>
        <location evidence="1">Membrane</location>
        <topology evidence="1">Multi-pass membrane protein</topology>
    </subcellularLocation>
</comment>
<protein>
    <submittedName>
        <fullName evidence="8">Cytochrome c biogenesis protein CcdA</fullName>
    </submittedName>
</protein>
<keyword evidence="4 6" id="KW-1133">Transmembrane helix</keyword>
<evidence type="ECO:0000256" key="4">
    <source>
        <dbReference type="ARBA" id="ARBA00022989"/>
    </source>
</evidence>
<evidence type="ECO:0000256" key="3">
    <source>
        <dbReference type="ARBA" id="ARBA00022692"/>
    </source>
</evidence>
<proteinExistence type="inferred from homology"/>
<feature type="transmembrane region" description="Helical" evidence="6">
    <location>
        <begin position="91"/>
        <end position="108"/>
    </location>
</feature>
<evidence type="ECO:0000256" key="1">
    <source>
        <dbReference type="ARBA" id="ARBA00004141"/>
    </source>
</evidence>
<evidence type="ECO:0000256" key="5">
    <source>
        <dbReference type="ARBA" id="ARBA00023136"/>
    </source>
</evidence>